<dbReference type="InterPro" id="IPR051019">
    <property type="entry name" value="VLCFA-Steroid_DH"/>
</dbReference>
<dbReference type="PANTHER" id="PTHR43899:SF40">
    <property type="entry name" value="INACTIVE HYDROXYSTEROID DEHYDROGENASE-LIKE PROTEIN 1"/>
    <property type="match status" value="1"/>
</dbReference>
<dbReference type="PIRSF" id="PIRSF000126">
    <property type="entry name" value="11-beta-HSD1"/>
    <property type="match status" value="1"/>
</dbReference>
<protein>
    <submittedName>
        <fullName evidence="5">Uncharacterized protein</fullName>
    </submittedName>
</protein>
<sequence>MHKLAERGLNIILVSRNKESLEEEARFIENAYGVKTLIIVQDLAFLTPEITEEIKSQISRLDIGILINNAGVHYDCPMKLSEVETSRLHSMVQVNMNAVVAMTSAVLPGMEQRKRGLIVNMSSGAGWLPMPMISLYSSTKAFVDHFSQSLHYEVASSNIHVQSLTPMYISTRMTDYSTTLNSSRFFTPTPDFYVKYA</sequence>
<dbReference type="InterPro" id="IPR036291">
    <property type="entry name" value="NAD(P)-bd_dom_sf"/>
</dbReference>
<reference evidence="6" key="1">
    <citation type="submission" date="2003-08" db="EMBL/GenBank/DDBJ databases">
        <authorList>
            <person name="Birren B."/>
            <person name="Nusbaum C."/>
            <person name="Abebe A."/>
            <person name="Abouelleil A."/>
            <person name="Adekoya E."/>
            <person name="Ait-zahra M."/>
            <person name="Allen N."/>
            <person name="Allen T."/>
            <person name="An P."/>
            <person name="Anderson M."/>
            <person name="Anderson S."/>
            <person name="Arachchi H."/>
            <person name="Armbruster J."/>
            <person name="Bachantsang P."/>
            <person name="Baldwin J."/>
            <person name="Barry A."/>
            <person name="Bayul T."/>
            <person name="Blitshsteyn B."/>
            <person name="Bloom T."/>
            <person name="Blye J."/>
            <person name="Boguslavskiy L."/>
            <person name="Borowsky M."/>
            <person name="Boukhgalter B."/>
            <person name="Brunache A."/>
            <person name="Butler J."/>
            <person name="Calixte N."/>
            <person name="Calvo S."/>
            <person name="Camarata J."/>
            <person name="Campo K."/>
            <person name="Chang J."/>
            <person name="Cheshatsang Y."/>
            <person name="Citroen M."/>
            <person name="Collymore A."/>
            <person name="Considine T."/>
            <person name="Cook A."/>
            <person name="Cooke P."/>
            <person name="Corum B."/>
            <person name="Cuomo C."/>
            <person name="David R."/>
            <person name="Dawoe T."/>
            <person name="Degray S."/>
            <person name="Dodge S."/>
            <person name="Dooley K."/>
            <person name="Dorje P."/>
            <person name="Dorjee K."/>
            <person name="Dorris L."/>
            <person name="Duffey N."/>
            <person name="Dupes A."/>
            <person name="Elkins T."/>
            <person name="Engels R."/>
            <person name="Erickson J."/>
            <person name="Farina A."/>
            <person name="Faro S."/>
            <person name="Ferreira P."/>
            <person name="Fischer H."/>
            <person name="Fitzgerald M."/>
            <person name="Foley K."/>
            <person name="Gage D."/>
            <person name="Galagan J."/>
            <person name="Gearin G."/>
            <person name="Gnerre S."/>
            <person name="Gnirke A."/>
            <person name="Goyette A."/>
            <person name="Graham J."/>
            <person name="Grandbois E."/>
            <person name="Gyaltsen K."/>
            <person name="Hafez N."/>
            <person name="Hagopian D."/>
            <person name="Hagos B."/>
            <person name="Hall J."/>
            <person name="Hatcher B."/>
            <person name="Heller A."/>
            <person name="Higgins H."/>
            <person name="Honan T."/>
            <person name="Horn A."/>
            <person name="Houde N."/>
            <person name="Hughes L."/>
            <person name="Hulme W."/>
            <person name="Husby E."/>
            <person name="Iliev I."/>
            <person name="Jaffe D."/>
            <person name="Jones C."/>
            <person name="Kamal M."/>
            <person name="Kamat A."/>
            <person name="Kamvysselis M."/>
            <person name="Karlsson E."/>
            <person name="Kells C."/>
            <person name="Kieu A."/>
            <person name="Kisner P."/>
            <person name="Kodira C."/>
            <person name="Kulbokas E."/>
            <person name="Labutti K."/>
            <person name="Lama D."/>
            <person name="Landers T."/>
            <person name="Leger J."/>
            <person name="Levine S."/>
            <person name="Lewis D."/>
            <person name="Lewis T."/>
            <person name="Lindblad-toh K."/>
            <person name="Liu X."/>
            <person name="Lokyitsang T."/>
            <person name="Lokyitsang Y."/>
            <person name="Lucien O."/>
            <person name="Lui A."/>
            <person name="Ma L.J."/>
            <person name="Mabbitt R."/>
            <person name="Macdonald J."/>
            <person name="Maclean C."/>
            <person name="Major J."/>
            <person name="Manning J."/>
            <person name="Marabella R."/>
            <person name="Maru K."/>
            <person name="Matthews C."/>
            <person name="Mauceli E."/>
            <person name="Mccarthy M."/>
            <person name="Mcdonough S."/>
            <person name="Mcghee T."/>
            <person name="Meldrim J."/>
            <person name="Meneus L."/>
            <person name="Mesirov J."/>
            <person name="Mihalev A."/>
            <person name="Mihova T."/>
            <person name="Mikkelsen T."/>
            <person name="Mlenga V."/>
            <person name="Moru K."/>
            <person name="Mozes J."/>
            <person name="Mulrain L."/>
            <person name="Munson G."/>
            <person name="Naylor J."/>
            <person name="Newes C."/>
            <person name="Nguyen C."/>
            <person name="Nguyen N."/>
            <person name="Nguyen T."/>
            <person name="Nicol R."/>
            <person name="Nielsen C."/>
            <person name="Nizzari M."/>
            <person name="Norbu C."/>
            <person name="Norbu N."/>
            <person name="O'donnell P."/>
            <person name="Okoawo O."/>
            <person name="O'leary S."/>
            <person name="Omotosho B."/>
            <person name="O'neill K."/>
            <person name="Osman S."/>
            <person name="Parker S."/>
            <person name="Perrin D."/>
            <person name="Phunkhang P."/>
            <person name="Piqani B."/>
            <person name="Purcell S."/>
            <person name="Rachupka T."/>
            <person name="Ramasamy U."/>
            <person name="Rameau R."/>
            <person name="Ray V."/>
            <person name="Raymond C."/>
            <person name="Retta R."/>
            <person name="Richardson S."/>
            <person name="Rise C."/>
            <person name="Rodriguez J."/>
            <person name="Rogers J."/>
            <person name="Rogov P."/>
            <person name="Rutman M."/>
            <person name="Schupbach R."/>
            <person name="Seaman C."/>
            <person name="Settipalli S."/>
            <person name="Sharpe T."/>
            <person name="Sheridan J."/>
            <person name="Sherpa N."/>
            <person name="Shi J."/>
            <person name="Smirnov S."/>
            <person name="Smith C."/>
            <person name="Sougnez C."/>
            <person name="Spencer B."/>
            <person name="Stalker J."/>
            <person name="Stange-thomann N."/>
            <person name="Stavropoulos S."/>
            <person name="Stetson K."/>
            <person name="Stone C."/>
            <person name="Stone S."/>
            <person name="Stubbs M."/>
            <person name="Talamas J."/>
            <person name="Tchuinga P."/>
            <person name="Tenzing P."/>
            <person name="Tesfaye S."/>
            <person name="Theodore J."/>
            <person name="Thoulutsang Y."/>
            <person name="Topham K."/>
            <person name="Towey S."/>
            <person name="Tsamla T."/>
            <person name="Tsomo N."/>
            <person name="Vallee D."/>
            <person name="Vassiliev H."/>
            <person name="Venkataraman V."/>
            <person name="Vinson J."/>
            <person name="Vo A."/>
            <person name="Wade C."/>
            <person name="Wang S."/>
            <person name="Wangchuk T."/>
            <person name="Wangdi T."/>
            <person name="Whittaker C."/>
            <person name="Wilkinson J."/>
            <person name="Wu Y."/>
            <person name="Wyman D."/>
            <person name="Yadav S."/>
            <person name="Yang S."/>
            <person name="Yang X."/>
            <person name="Yeager S."/>
            <person name="Yee E."/>
            <person name="Young G."/>
            <person name="Zainoun J."/>
            <person name="Zembeck L."/>
            <person name="Zimmer A."/>
            <person name="Zody M."/>
            <person name="Lander E."/>
        </authorList>
    </citation>
    <scope>NUCLEOTIDE SEQUENCE [LARGE SCALE GENOMIC DNA]</scope>
</reference>
<evidence type="ECO:0000256" key="3">
    <source>
        <dbReference type="ARBA" id="ARBA00023002"/>
    </source>
</evidence>
<evidence type="ECO:0000313" key="6">
    <source>
        <dbReference type="Proteomes" id="UP000007875"/>
    </source>
</evidence>
<dbReference type="STRING" id="51511.ENSCSAVP00000007922"/>
<dbReference type="Pfam" id="PF00106">
    <property type="entry name" value="adh_short"/>
    <property type="match status" value="1"/>
</dbReference>
<reference evidence="5" key="3">
    <citation type="submission" date="2025-09" db="UniProtKB">
        <authorList>
            <consortium name="Ensembl"/>
        </authorList>
    </citation>
    <scope>IDENTIFICATION</scope>
</reference>
<dbReference type="CDD" id="cd05356">
    <property type="entry name" value="17beta-HSD1_like_SDR_c"/>
    <property type="match status" value="1"/>
</dbReference>
<accession>H2YRG2</accession>
<keyword evidence="2" id="KW-0443">Lipid metabolism</keyword>
<keyword evidence="3" id="KW-0560">Oxidoreductase</keyword>
<dbReference type="SUPFAM" id="SSF51735">
    <property type="entry name" value="NAD(P)-binding Rossmann-fold domains"/>
    <property type="match status" value="1"/>
</dbReference>
<keyword evidence="6" id="KW-1185">Reference proteome</keyword>
<comment type="subcellular location">
    <subcellularLocation>
        <location evidence="1">Endoplasmic reticulum</location>
    </subcellularLocation>
</comment>
<dbReference type="GO" id="GO:0016491">
    <property type="term" value="F:oxidoreductase activity"/>
    <property type="evidence" value="ECO:0007669"/>
    <property type="project" value="UniProtKB-KW"/>
</dbReference>
<evidence type="ECO:0000256" key="4">
    <source>
        <dbReference type="RuleBase" id="RU000363"/>
    </source>
</evidence>
<evidence type="ECO:0000256" key="2">
    <source>
        <dbReference type="ARBA" id="ARBA00022955"/>
    </source>
</evidence>
<dbReference type="OMA" id="ITDWWLL"/>
<organism evidence="5 6">
    <name type="scientific">Ciona savignyi</name>
    <name type="common">Pacific transparent sea squirt</name>
    <dbReference type="NCBI Taxonomy" id="51511"/>
    <lineage>
        <taxon>Eukaryota</taxon>
        <taxon>Metazoa</taxon>
        <taxon>Chordata</taxon>
        <taxon>Tunicata</taxon>
        <taxon>Ascidiacea</taxon>
        <taxon>Phlebobranchia</taxon>
        <taxon>Cionidae</taxon>
        <taxon>Ciona</taxon>
    </lineage>
</organism>
<name>H2YRG2_CIOSA</name>
<dbReference type="InterPro" id="IPR020904">
    <property type="entry name" value="Sc_DH/Rdtase_CS"/>
</dbReference>
<proteinExistence type="inferred from homology"/>
<dbReference type="HOGENOM" id="CLU_010194_2_1_1"/>
<reference evidence="5" key="2">
    <citation type="submission" date="2025-08" db="UniProtKB">
        <authorList>
            <consortium name="Ensembl"/>
        </authorList>
    </citation>
    <scope>IDENTIFICATION</scope>
</reference>
<dbReference type="PANTHER" id="PTHR43899">
    <property type="entry name" value="RH59310P"/>
    <property type="match status" value="1"/>
</dbReference>
<dbReference type="PRINTS" id="PR00080">
    <property type="entry name" value="SDRFAMILY"/>
</dbReference>
<keyword evidence="2" id="KW-0444">Lipid biosynthesis</keyword>
<dbReference type="InParanoid" id="H2YRG2"/>
<comment type="similarity">
    <text evidence="4">Belongs to the short-chain dehydrogenases/reductases (SDR) family.</text>
</comment>
<dbReference type="Proteomes" id="UP000007875">
    <property type="component" value="Unassembled WGS sequence"/>
</dbReference>
<dbReference type="InterPro" id="IPR002347">
    <property type="entry name" value="SDR_fam"/>
</dbReference>
<dbReference type="GO" id="GO:0005783">
    <property type="term" value="C:endoplasmic reticulum"/>
    <property type="evidence" value="ECO:0007669"/>
    <property type="project" value="UniProtKB-SubCell"/>
</dbReference>
<evidence type="ECO:0000313" key="5">
    <source>
        <dbReference type="Ensembl" id="ENSCSAVP00000007922.1"/>
    </source>
</evidence>
<dbReference type="Ensembl" id="ENSCSAVT00000008028.1">
    <property type="protein sequence ID" value="ENSCSAVP00000007922.1"/>
    <property type="gene ID" value="ENSCSAVG00000004728.1"/>
</dbReference>
<evidence type="ECO:0000256" key="1">
    <source>
        <dbReference type="ARBA" id="ARBA00004240"/>
    </source>
</evidence>
<dbReference type="FunCoup" id="H2YRG2">
    <property type="interactions" value="131"/>
</dbReference>
<dbReference type="eggNOG" id="KOG1014">
    <property type="taxonomic scope" value="Eukaryota"/>
</dbReference>
<dbReference type="PROSITE" id="PS00061">
    <property type="entry name" value="ADH_SHORT"/>
    <property type="match status" value="1"/>
</dbReference>
<dbReference type="AlphaFoldDB" id="H2YRG2"/>
<dbReference type="GeneTree" id="ENSGT00940000165708"/>
<keyword evidence="2" id="KW-0752">Steroid biosynthesis</keyword>
<dbReference type="Gene3D" id="3.40.50.720">
    <property type="entry name" value="NAD(P)-binding Rossmann-like Domain"/>
    <property type="match status" value="1"/>
</dbReference>
<dbReference type="GO" id="GO:0006694">
    <property type="term" value="P:steroid biosynthetic process"/>
    <property type="evidence" value="ECO:0007669"/>
    <property type="project" value="UniProtKB-KW"/>
</dbReference>
<dbReference type="PRINTS" id="PR00081">
    <property type="entry name" value="GDHRDH"/>
</dbReference>